<dbReference type="PROSITE" id="PS00524">
    <property type="entry name" value="SMB_1"/>
    <property type="match status" value="1"/>
</dbReference>
<gene>
    <name evidence="6" type="ORF">TSAR_015656</name>
</gene>
<keyword evidence="1 4" id="KW-0732">Signal</keyword>
<dbReference type="InterPro" id="IPR000884">
    <property type="entry name" value="TSP1_rpt"/>
</dbReference>
<evidence type="ECO:0000256" key="4">
    <source>
        <dbReference type="SAM" id="SignalP"/>
    </source>
</evidence>
<dbReference type="PROSITE" id="PS50958">
    <property type="entry name" value="SMB_2"/>
    <property type="match status" value="1"/>
</dbReference>
<dbReference type="InterPro" id="IPR036024">
    <property type="entry name" value="Somatomedin_B-like_dom_sf"/>
</dbReference>
<evidence type="ECO:0000313" key="6">
    <source>
        <dbReference type="EMBL" id="OXU30689.1"/>
    </source>
</evidence>
<proteinExistence type="predicted"/>
<evidence type="ECO:0000256" key="1">
    <source>
        <dbReference type="ARBA" id="ARBA00022729"/>
    </source>
</evidence>
<comment type="caution">
    <text evidence="6">The sequence shown here is derived from an EMBL/GenBank/DDBJ whole genome shotgun (WGS) entry which is preliminary data.</text>
</comment>
<dbReference type="Gene3D" id="2.20.100.10">
    <property type="entry name" value="Thrombospondin type-1 (TSP1) repeat"/>
    <property type="match status" value="1"/>
</dbReference>
<dbReference type="PANTHER" id="PTHR20920">
    <property type="entry name" value="RPE-SPONDIN"/>
    <property type="match status" value="1"/>
</dbReference>
<dbReference type="SUPFAM" id="SSF82895">
    <property type="entry name" value="TSP-1 type 1 repeat"/>
    <property type="match status" value="1"/>
</dbReference>
<dbReference type="Pfam" id="PF19028">
    <property type="entry name" value="TSP1_spondin"/>
    <property type="match status" value="1"/>
</dbReference>
<dbReference type="InterPro" id="IPR001212">
    <property type="entry name" value="Somatomedin_B_dom"/>
</dbReference>
<dbReference type="Pfam" id="PF01033">
    <property type="entry name" value="Somatomedin_B"/>
    <property type="match status" value="1"/>
</dbReference>
<keyword evidence="2" id="KW-1015">Disulfide bond</keyword>
<dbReference type="PROSITE" id="PS51257">
    <property type="entry name" value="PROKAR_LIPOPROTEIN"/>
    <property type="match status" value="1"/>
</dbReference>
<keyword evidence="7" id="KW-1185">Reference proteome</keyword>
<dbReference type="STRING" id="543379.A0A232FJM8"/>
<name>A0A232FJM8_9HYME</name>
<evidence type="ECO:0000256" key="2">
    <source>
        <dbReference type="ARBA" id="ARBA00023157"/>
    </source>
</evidence>
<dbReference type="SMART" id="SM00209">
    <property type="entry name" value="TSP1"/>
    <property type="match status" value="1"/>
</dbReference>
<dbReference type="InterPro" id="IPR039942">
    <property type="entry name" value="SBSPO"/>
</dbReference>
<dbReference type="InterPro" id="IPR036383">
    <property type="entry name" value="TSP1_rpt_sf"/>
</dbReference>
<dbReference type="InterPro" id="IPR044004">
    <property type="entry name" value="TSP1_spondin_dom"/>
</dbReference>
<feature type="chain" id="PRO_5012308295" description="SMB domain-containing protein" evidence="4">
    <location>
        <begin position="28"/>
        <end position="277"/>
    </location>
</feature>
<dbReference type="EMBL" id="NNAY01000131">
    <property type="protein sequence ID" value="OXU30689.1"/>
    <property type="molecule type" value="Genomic_DNA"/>
</dbReference>
<evidence type="ECO:0000259" key="5">
    <source>
        <dbReference type="PROSITE" id="PS50958"/>
    </source>
</evidence>
<protein>
    <recommendedName>
        <fullName evidence="5">SMB domain-containing protein</fullName>
    </recommendedName>
</protein>
<sequence length="277" mass="30420">MKTQASNWAVMATVLLSFWLLVGPASAGSCGAAKLCCQGRDSGCVIQKASPNAIIESPRDKPCYCDHACLRLGDCCDDFNETCAVTDCSVSEWSEWSECDNKCGLGLQTRRRYVVRAERNGGKACPTSLEQNLTCQNYGSCRRRARHFQVEELGPEAAVNLSSFTTDSSEATLDSNFVPQITRGYCTAFTILKISRGCRRKLESFHEGSRVCVWCREANPTRSISSCQLDSPSFSGIGRWELMNSLDGLKHCHGKWIAASLECGEEVCKGRPKLGLL</sequence>
<feature type="signal peptide" evidence="4">
    <location>
        <begin position="1"/>
        <end position="27"/>
    </location>
</feature>
<reference evidence="6 7" key="1">
    <citation type="journal article" date="2017" name="Curr. Biol.">
        <title>The Evolution of Venom by Co-option of Single-Copy Genes.</title>
        <authorList>
            <person name="Martinson E.O."/>
            <person name="Mrinalini"/>
            <person name="Kelkar Y.D."/>
            <person name="Chang C.H."/>
            <person name="Werren J.H."/>
        </authorList>
    </citation>
    <scope>NUCLEOTIDE SEQUENCE [LARGE SCALE GENOMIC DNA]</scope>
    <source>
        <strain evidence="6 7">Alberta</strain>
        <tissue evidence="6">Whole body</tissue>
    </source>
</reference>
<keyword evidence="3" id="KW-0325">Glycoprotein</keyword>
<evidence type="ECO:0000256" key="3">
    <source>
        <dbReference type="ARBA" id="ARBA00023180"/>
    </source>
</evidence>
<dbReference type="Proteomes" id="UP000215335">
    <property type="component" value="Unassembled WGS sequence"/>
</dbReference>
<dbReference type="SUPFAM" id="SSF90188">
    <property type="entry name" value="Somatomedin B domain"/>
    <property type="match status" value="1"/>
</dbReference>
<dbReference type="AlphaFoldDB" id="A0A232FJM8"/>
<organism evidence="6 7">
    <name type="scientific">Trichomalopsis sarcophagae</name>
    <dbReference type="NCBI Taxonomy" id="543379"/>
    <lineage>
        <taxon>Eukaryota</taxon>
        <taxon>Metazoa</taxon>
        <taxon>Ecdysozoa</taxon>
        <taxon>Arthropoda</taxon>
        <taxon>Hexapoda</taxon>
        <taxon>Insecta</taxon>
        <taxon>Pterygota</taxon>
        <taxon>Neoptera</taxon>
        <taxon>Endopterygota</taxon>
        <taxon>Hymenoptera</taxon>
        <taxon>Apocrita</taxon>
        <taxon>Proctotrupomorpha</taxon>
        <taxon>Chalcidoidea</taxon>
        <taxon>Pteromalidae</taxon>
        <taxon>Pteromalinae</taxon>
        <taxon>Trichomalopsis</taxon>
    </lineage>
</organism>
<evidence type="ECO:0000313" key="7">
    <source>
        <dbReference type="Proteomes" id="UP000215335"/>
    </source>
</evidence>
<dbReference type="PROSITE" id="PS50092">
    <property type="entry name" value="TSP1"/>
    <property type="match status" value="1"/>
</dbReference>
<dbReference type="Gene3D" id="4.10.410.20">
    <property type="match status" value="1"/>
</dbReference>
<dbReference type="PANTHER" id="PTHR20920:SF5">
    <property type="entry name" value="SMB DOMAIN-CONTAINING PROTEIN"/>
    <property type="match status" value="1"/>
</dbReference>
<feature type="domain" description="SMB" evidence="5">
    <location>
        <begin position="40"/>
        <end position="89"/>
    </location>
</feature>
<accession>A0A232FJM8</accession>
<dbReference type="OrthoDB" id="98591at2759"/>